<evidence type="ECO:0000313" key="2">
    <source>
        <dbReference type="EMBL" id="OMI08007.1"/>
    </source>
</evidence>
<dbReference type="Proteomes" id="UP000187367">
    <property type="component" value="Unassembled WGS sequence"/>
</dbReference>
<dbReference type="EMBL" id="MTJL01000008">
    <property type="protein sequence ID" value="OMI08007.1"/>
    <property type="molecule type" value="Genomic_DNA"/>
</dbReference>
<name>A0A1R1RZJ4_9BACI</name>
<sequence>MNHFSHNHIYGGEDQRIIGRPFFGGPFGRPFFGGPFGRPFFGPGPFFGGFLGGLTAGALLSPAAYPYPPYPYYPYY</sequence>
<comment type="caution">
    <text evidence="2">The sequence shown here is derived from an EMBL/GenBank/DDBJ whole genome shotgun (WGS) entry which is preliminary data.</text>
</comment>
<dbReference type="AlphaFoldDB" id="A0A1R1RZJ4"/>
<evidence type="ECO:0000313" key="1">
    <source>
        <dbReference type="EMBL" id="KAA6452760.1"/>
    </source>
</evidence>
<dbReference type="GeneID" id="92789796"/>
<dbReference type="RefSeq" id="WP_076760625.1">
    <property type="nucleotide sequence ID" value="NZ_CM125431.1"/>
</dbReference>
<accession>A0A1R1RZJ4</accession>
<dbReference type="Proteomes" id="UP000324326">
    <property type="component" value="Unassembled WGS sequence"/>
</dbReference>
<dbReference type="EMBL" id="QSND01000001">
    <property type="protein sequence ID" value="KAA6452760.1"/>
    <property type="molecule type" value="Genomic_DNA"/>
</dbReference>
<evidence type="ECO:0000313" key="4">
    <source>
        <dbReference type="Proteomes" id="UP000324326"/>
    </source>
</evidence>
<protein>
    <submittedName>
        <fullName evidence="2">Uncharacterized protein</fullName>
    </submittedName>
</protein>
<reference evidence="2 3" key="1">
    <citation type="submission" date="2017-01" db="EMBL/GenBank/DDBJ databases">
        <title>Bacillus phylogenomics.</title>
        <authorList>
            <person name="Dunlap C."/>
        </authorList>
    </citation>
    <scope>NUCLEOTIDE SEQUENCE [LARGE SCALE GENOMIC DNA]</scope>
    <source>
        <strain evidence="2 3">NRRL B-41282</strain>
    </source>
</reference>
<dbReference type="STRING" id="1925020.BTA30_07440"/>
<keyword evidence="3" id="KW-1185">Reference proteome</keyword>
<organism evidence="2 3">
    <name type="scientific">Bacillus swezeyi</name>
    <dbReference type="NCBI Taxonomy" id="1925020"/>
    <lineage>
        <taxon>Bacteria</taxon>
        <taxon>Bacillati</taxon>
        <taxon>Bacillota</taxon>
        <taxon>Bacilli</taxon>
        <taxon>Bacillales</taxon>
        <taxon>Bacillaceae</taxon>
        <taxon>Bacillus</taxon>
    </lineage>
</organism>
<proteinExistence type="predicted"/>
<accession>A0A1R1QTN1</accession>
<gene>
    <name evidence="2" type="ORF">BW143_05260</name>
    <name evidence="1" type="ORF">DX927_00645</name>
</gene>
<reference evidence="1 4" key="2">
    <citation type="submission" date="2018-08" db="EMBL/GenBank/DDBJ databases">
        <title>Bacillus phenotypic plasticity.</title>
        <authorList>
            <person name="Hurtado E."/>
        </authorList>
    </citation>
    <scope>NUCLEOTIDE SEQUENCE [LARGE SCALE GENOMIC DNA]</scope>
    <source>
        <strain evidence="1 4">427</strain>
    </source>
</reference>
<evidence type="ECO:0000313" key="3">
    <source>
        <dbReference type="Proteomes" id="UP000187367"/>
    </source>
</evidence>